<evidence type="ECO:0000256" key="1">
    <source>
        <dbReference type="SAM" id="SignalP"/>
    </source>
</evidence>
<accession>A0A238WXC6</accession>
<evidence type="ECO:0000313" key="2">
    <source>
        <dbReference type="EMBL" id="SNR51197.1"/>
    </source>
</evidence>
<keyword evidence="3" id="KW-1185">Reference proteome</keyword>
<dbReference type="RefSeq" id="WP_176420285.1">
    <property type="nucleotide sequence ID" value="NZ_FZNX01000002.1"/>
</dbReference>
<dbReference type="EMBL" id="FZNX01000002">
    <property type="protein sequence ID" value="SNR51197.1"/>
    <property type="molecule type" value="Genomic_DNA"/>
</dbReference>
<feature type="chain" id="PRO_5012714852" evidence="1">
    <location>
        <begin position="27"/>
        <end position="53"/>
    </location>
</feature>
<dbReference type="AlphaFoldDB" id="A0A238WXC6"/>
<sequence length="53" mass="5874">MKSIKYIFAFTFLSIFLTACSATATADDDEIYVQEQVQFTGGDTAAEINTNRD</sequence>
<name>A0A238WXC6_9FLAO</name>
<dbReference type="Proteomes" id="UP000198412">
    <property type="component" value="Unassembled WGS sequence"/>
</dbReference>
<feature type="signal peptide" evidence="1">
    <location>
        <begin position="1"/>
        <end position="26"/>
    </location>
</feature>
<reference evidence="3" key="1">
    <citation type="submission" date="2017-06" db="EMBL/GenBank/DDBJ databases">
        <authorList>
            <person name="Varghese N."/>
            <person name="Submissions S."/>
        </authorList>
    </citation>
    <scope>NUCLEOTIDE SEQUENCE [LARGE SCALE GENOMIC DNA]</scope>
    <source>
        <strain evidence="3">DSM 27993</strain>
    </source>
</reference>
<proteinExistence type="predicted"/>
<evidence type="ECO:0000313" key="3">
    <source>
        <dbReference type="Proteomes" id="UP000198412"/>
    </source>
</evidence>
<organism evidence="2 3">
    <name type="scientific">Lutibacter flavus</name>
    <dbReference type="NCBI Taxonomy" id="691689"/>
    <lineage>
        <taxon>Bacteria</taxon>
        <taxon>Pseudomonadati</taxon>
        <taxon>Bacteroidota</taxon>
        <taxon>Flavobacteriia</taxon>
        <taxon>Flavobacteriales</taxon>
        <taxon>Flavobacteriaceae</taxon>
        <taxon>Lutibacter</taxon>
    </lineage>
</organism>
<keyword evidence="1" id="KW-0732">Signal</keyword>
<protein>
    <submittedName>
        <fullName evidence="2">Uncharacterized protein</fullName>
    </submittedName>
</protein>
<dbReference type="PROSITE" id="PS51257">
    <property type="entry name" value="PROKAR_LIPOPROTEIN"/>
    <property type="match status" value="1"/>
</dbReference>
<gene>
    <name evidence="2" type="ORF">SAMN04488111_1317</name>
</gene>